<dbReference type="GO" id="GO:0005737">
    <property type="term" value="C:cytoplasm"/>
    <property type="evidence" value="ECO:0007669"/>
    <property type="project" value="TreeGrafter"/>
</dbReference>
<name>A0A150J547_9EURY</name>
<proteinExistence type="predicted"/>
<evidence type="ECO:0000259" key="2">
    <source>
        <dbReference type="Pfam" id="PF01702"/>
    </source>
</evidence>
<dbReference type="EMBL" id="LNGC01000026">
    <property type="protein sequence ID" value="KYC52350.1"/>
    <property type="molecule type" value="Genomic_DNA"/>
</dbReference>
<keyword evidence="3" id="KW-0808">Transferase</keyword>
<dbReference type="AlphaFoldDB" id="A0A150J547"/>
<dbReference type="GO" id="GO:0002099">
    <property type="term" value="P:tRNA wobble guanine modification"/>
    <property type="evidence" value="ECO:0007669"/>
    <property type="project" value="TreeGrafter"/>
</dbReference>
<dbReference type="InterPro" id="IPR036511">
    <property type="entry name" value="TGT-like_sf"/>
</dbReference>
<dbReference type="NCBIfam" id="TIGR00449">
    <property type="entry name" value="tgt_general"/>
    <property type="match status" value="1"/>
</dbReference>
<keyword evidence="1" id="KW-0819">tRNA processing</keyword>
<dbReference type="GO" id="GO:0016757">
    <property type="term" value="F:glycosyltransferase activity"/>
    <property type="evidence" value="ECO:0007669"/>
    <property type="project" value="UniProtKB-KW"/>
</dbReference>
<dbReference type="PANTHER" id="PTHR46499:SF1">
    <property type="entry name" value="QUEUINE TRNA-RIBOSYLTRANSFERASE"/>
    <property type="match status" value="1"/>
</dbReference>
<accession>A0A150J547</accession>
<evidence type="ECO:0000256" key="1">
    <source>
        <dbReference type="ARBA" id="ARBA00022694"/>
    </source>
</evidence>
<evidence type="ECO:0000313" key="3">
    <source>
        <dbReference type="EMBL" id="KYC52350.1"/>
    </source>
</evidence>
<gene>
    <name evidence="3" type="primary">tgtA_1</name>
    <name evidence="3" type="ORF">AMQ22_00865</name>
</gene>
<dbReference type="PANTHER" id="PTHR46499">
    <property type="entry name" value="QUEUINE TRNA-RIBOSYLTRANSFERASE"/>
    <property type="match status" value="1"/>
</dbReference>
<dbReference type="Proteomes" id="UP000075398">
    <property type="component" value="Unassembled WGS sequence"/>
</dbReference>
<dbReference type="Gene3D" id="3.20.20.105">
    <property type="entry name" value="Queuine tRNA-ribosyltransferase-like"/>
    <property type="match status" value="1"/>
</dbReference>
<organism evidence="3 4">
    <name type="scientific">Candidatus Methanofastidiosum methylothiophilum</name>
    <dbReference type="NCBI Taxonomy" id="1705564"/>
    <lineage>
        <taxon>Archaea</taxon>
        <taxon>Methanobacteriati</taxon>
        <taxon>Methanobacteriota</taxon>
        <taxon>Stenosarchaea group</taxon>
        <taxon>Candidatus Methanofastidiosia</taxon>
        <taxon>Candidatus Methanofastidiosales</taxon>
        <taxon>Candidatus Methanofastidiosaceae</taxon>
        <taxon>Candidatus Methanofastidiosum</taxon>
    </lineage>
</organism>
<keyword evidence="3" id="KW-0328">Glycosyltransferase</keyword>
<dbReference type="InterPro" id="IPR050076">
    <property type="entry name" value="ArchSynthase1/Queuine_TRR"/>
</dbReference>
<protein>
    <submittedName>
        <fullName evidence="3">tRNA-guanine(15) transglycosylase</fullName>
        <ecNumber evidence="3">2.4.2.48</ecNumber>
    </submittedName>
</protein>
<dbReference type="Pfam" id="PF01702">
    <property type="entry name" value="TGT"/>
    <property type="match status" value="1"/>
</dbReference>
<sequence length="348" mass="40436">MDAISRIKTAHGDIRTPALLPVCALTYGVWDVFIDERVIPPWNLSEATLFSLEYVRNTKYEEKVIDGFHRLFKEKKPIFVDSGGFQSMKKGIERDPIDVLRFQEKLKADVAATFDYPVPLNVETSDYMKMLKKSIDSANLALQNKQRKEMLLYSCVHGFSEKEIDWYFSELDEGFDGYAMGSLVPRKNDYKTLIQIIHRAKMHAHERGKPLHIFGVTGFPMLYALSFMGVETMDSWTYLVASIYKEYIHPQTLKRVRMRKTGSIPECDCFVCKELDMEDFLGATSVPQAYLAIHNLNIFMREMKLIKEHMDENSFEELVEQKSKHNERIKKAYEYAKAHVGEKGRQRI</sequence>
<feature type="domain" description="tRNA-guanine(15) transglycosylase-like" evidence="2">
    <location>
        <begin position="4"/>
        <end position="325"/>
    </location>
</feature>
<dbReference type="InterPro" id="IPR002616">
    <property type="entry name" value="tRNA_ribo_trans-like"/>
</dbReference>
<evidence type="ECO:0000313" key="4">
    <source>
        <dbReference type="Proteomes" id="UP000075398"/>
    </source>
</evidence>
<comment type="caution">
    <text evidence="3">The sequence shown here is derived from an EMBL/GenBank/DDBJ whole genome shotgun (WGS) entry which is preliminary data.</text>
</comment>
<dbReference type="EC" id="2.4.2.48" evidence="3"/>
<dbReference type="SUPFAM" id="SSF51713">
    <property type="entry name" value="tRNA-guanine transglycosylase"/>
    <property type="match status" value="1"/>
</dbReference>
<reference evidence="3 4" key="1">
    <citation type="journal article" date="2016" name="ISME J.">
        <title>Chasing the elusive Euryarchaeota class WSA2: genomes reveal a uniquely fastidious methyl-reducing methanogen.</title>
        <authorList>
            <person name="Nobu M.K."/>
            <person name="Narihiro T."/>
            <person name="Kuroda K."/>
            <person name="Mei R."/>
            <person name="Liu W.T."/>
        </authorList>
    </citation>
    <scope>NUCLEOTIDE SEQUENCE [LARGE SCALE GENOMIC DNA]</scope>
    <source>
        <strain evidence="3">U1lsi0528_Bin055</strain>
    </source>
</reference>